<gene>
    <name evidence="1" type="ORF">AaeL_AAEL012667</name>
</gene>
<dbReference type="PaxDb" id="7159-AAEL012667-PA"/>
<dbReference type="Proteomes" id="UP000682892">
    <property type="component" value="Unassembled WGS sequence"/>
</dbReference>
<proteinExistence type="predicted"/>
<accession>Q16LF3</accession>
<dbReference type="AlphaFoldDB" id="Q16LF3"/>
<reference evidence="1" key="1">
    <citation type="submission" date="2005-10" db="EMBL/GenBank/DDBJ databases">
        <authorList>
            <person name="Loftus B.J."/>
            <person name="Nene V.M."/>
            <person name="Hannick L.I."/>
            <person name="Bidwell S."/>
            <person name="Haas B."/>
            <person name="Amedeo P."/>
            <person name="Orvis J."/>
            <person name="Wortman J.R."/>
            <person name="White O.R."/>
            <person name="Salzberg S."/>
            <person name="Shumway M."/>
            <person name="Koo H."/>
            <person name="Zhao Y."/>
            <person name="Holmes M."/>
            <person name="Miller J."/>
            <person name="Schatz M."/>
            <person name="Pop M."/>
            <person name="Pai G."/>
            <person name="Utterback T."/>
            <person name="Rogers Y.-H."/>
            <person name="Kravitz S."/>
            <person name="Fraser C.M."/>
        </authorList>
    </citation>
    <scope>NUCLEOTIDE SEQUENCE</scope>
    <source>
        <strain evidence="1">Liverpool</strain>
    </source>
</reference>
<protein>
    <submittedName>
        <fullName evidence="1">AAEL012667-PA</fullName>
    </submittedName>
</protein>
<reference evidence="1" key="2">
    <citation type="journal article" date="2007" name="Science">
        <title>Genome sequence of Aedes aegypti, a major arbovirus vector.</title>
        <authorList>
            <person name="Nene V."/>
            <person name="Wortman J.R."/>
            <person name="Lawson D."/>
            <person name="Haas B."/>
            <person name="Kodira C."/>
            <person name="Tu Z.J."/>
            <person name="Loftus B."/>
            <person name="Xi Z."/>
            <person name="Megy K."/>
            <person name="Grabherr M."/>
            <person name="Ren Q."/>
            <person name="Zdobnov E.M."/>
            <person name="Lobo N.F."/>
            <person name="Campbell K.S."/>
            <person name="Brown S.E."/>
            <person name="Bonaldo M.F."/>
            <person name="Zhu J."/>
            <person name="Sinkins S.P."/>
            <person name="Hogenkamp D.G."/>
            <person name="Amedeo P."/>
            <person name="Arensburger P."/>
            <person name="Atkinson P.W."/>
            <person name="Bidwell S."/>
            <person name="Biedler J."/>
            <person name="Birney E."/>
            <person name="Bruggner R.V."/>
            <person name="Costas J."/>
            <person name="Coy M.R."/>
            <person name="Crabtree J."/>
            <person name="Crawford M."/>
            <person name="Debruyn B."/>
            <person name="Decaprio D."/>
            <person name="Eiglmeier K."/>
            <person name="Eisenstadt E."/>
            <person name="El-Dorry H."/>
            <person name="Gelbart W.M."/>
            <person name="Gomes S.L."/>
            <person name="Hammond M."/>
            <person name="Hannick L.I."/>
            <person name="Hogan J.R."/>
            <person name="Holmes M.H."/>
            <person name="Jaffe D."/>
            <person name="Johnston J.S."/>
            <person name="Kennedy R.C."/>
            <person name="Koo H."/>
            <person name="Kravitz S."/>
            <person name="Kriventseva E.V."/>
            <person name="Kulp D."/>
            <person name="Labutti K."/>
            <person name="Lee E."/>
            <person name="Li S."/>
            <person name="Lovin D.D."/>
            <person name="Mao C."/>
            <person name="Mauceli E."/>
            <person name="Menck C.F."/>
            <person name="Miller J.R."/>
            <person name="Montgomery P."/>
            <person name="Mori A."/>
            <person name="Nascimento A.L."/>
            <person name="Naveira H.F."/>
            <person name="Nusbaum C."/>
            <person name="O'leary S."/>
            <person name="Orvis J."/>
            <person name="Pertea M."/>
            <person name="Quesneville H."/>
            <person name="Reidenbach K.R."/>
            <person name="Rogers Y.H."/>
            <person name="Roth C.W."/>
            <person name="Schneider J.R."/>
            <person name="Schatz M."/>
            <person name="Shumway M."/>
            <person name="Stanke M."/>
            <person name="Stinson E.O."/>
            <person name="Tubio J.M."/>
            <person name="Vanzee J.P."/>
            <person name="Verjovski-Almeida S."/>
            <person name="Werner D."/>
            <person name="White O."/>
            <person name="Wyder S."/>
            <person name="Zeng Q."/>
            <person name="Zhao Q."/>
            <person name="Zhao Y."/>
            <person name="Hill C.A."/>
            <person name="Raikhel A.S."/>
            <person name="Soares M.B."/>
            <person name="Knudson D.L."/>
            <person name="Lee N.H."/>
            <person name="Galagan J."/>
            <person name="Salzberg S.L."/>
            <person name="Paulsen I.T."/>
            <person name="Dimopoulos G."/>
            <person name="Collins F.H."/>
            <person name="Birren B."/>
            <person name="Fraser-Liggett C.M."/>
            <person name="Severson D.W."/>
        </authorList>
    </citation>
    <scope>NUCLEOTIDE SEQUENCE [LARGE SCALE GENOMIC DNA]</scope>
    <source>
        <strain evidence="1">Liverpool</strain>
    </source>
</reference>
<evidence type="ECO:0000313" key="1">
    <source>
        <dbReference type="EMBL" id="EAT35145.1"/>
    </source>
</evidence>
<reference evidence="1" key="3">
    <citation type="submission" date="2012-09" db="EMBL/GenBank/DDBJ databases">
        <authorList>
            <consortium name="VectorBase"/>
        </authorList>
    </citation>
    <scope>NUCLEOTIDE SEQUENCE</scope>
    <source>
        <strain evidence="1">Liverpool</strain>
    </source>
</reference>
<dbReference type="HOGENOM" id="CLU_2514455_0_0_1"/>
<sequence>MRCSELRLPWTRCRSSYSSPLLTIFLPKLTKYGVYPVLSCTFVRIAFAIWWTDSSQSLWSRLWFNEHRIAVTITRLTRSVGLGAG</sequence>
<name>Q16LF3_AEDAE</name>
<organism evidence="1 2">
    <name type="scientific">Aedes aegypti</name>
    <name type="common">Yellowfever mosquito</name>
    <name type="synonym">Culex aegypti</name>
    <dbReference type="NCBI Taxonomy" id="7159"/>
    <lineage>
        <taxon>Eukaryota</taxon>
        <taxon>Metazoa</taxon>
        <taxon>Ecdysozoa</taxon>
        <taxon>Arthropoda</taxon>
        <taxon>Hexapoda</taxon>
        <taxon>Insecta</taxon>
        <taxon>Pterygota</taxon>
        <taxon>Neoptera</taxon>
        <taxon>Endopterygota</taxon>
        <taxon>Diptera</taxon>
        <taxon>Nematocera</taxon>
        <taxon>Culicoidea</taxon>
        <taxon>Culicidae</taxon>
        <taxon>Culicinae</taxon>
        <taxon>Aedini</taxon>
        <taxon>Aedes</taxon>
        <taxon>Stegomyia</taxon>
    </lineage>
</organism>
<evidence type="ECO:0000313" key="2">
    <source>
        <dbReference type="Proteomes" id="UP000682892"/>
    </source>
</evidence>
<dbReference type="EMBL" id="CH477908">
    <property type="protein sequence ID" value="EAT35145.1"/>
    <property type="molecule type" value="Genomic_DNA"/>
</dbReference>